<evidence type="ECO:0000313" key="8">
    <source>
        <dbReference type="Proteomes" id="UP000515158"/>
    </source>
</evidence>
<dbReference type="GeneID" id="117643618"/>
<feature type="compositionally biased region" description="Basic and acidic residues" evidence="6">
    <location>
        <begin position="133"/>
        <end position="147"/>
    </location>
</feature>
<dbReference type="GO" id="GO:0000981">
    <property type="term" value="F:DNA-binding transcription factor activity, RNA polymerase II-specific"/>
    <property type="evidence" value="ECO:0007669"/>
    <property type="project" value="TreeGrafter"/>
</dbReference>
<keyword evidence="4" id="KW-0539">Nucleus</keyword>
<dbReference type="InterPro" id="IPR051732">
    <property type="entry name" value="USF"/>
</dbReference>
<sequence length="246" mass="26862">MDKDEIQVLASQSLTIVEDDASLGSSEDQAAVAGLAESMLDGDDDVQYFRSGDGGTLTTYRVVQVGDSDQLPQLVSSPAYSPNSSSQGVLTTAPLTGQFYVIGSPQEVFGTSQVQRSLAPRMGSGLEGGPRAVRRDDKRRATHNEVERRRRDKINTWIVELSKIVPDCVPESTKSPGQSKGGILSKAFKYIMELRTQNSRLADGHKQTETLAHKVKQLQKEVEALQAKNASLEQEVSLLRSQIDEK</sequence>
<evidence type="ECO:0000259" key="7">
    <source>
        <dbReference type="PROSITE" id="PS50888"/>
    </source>
</evidence>
<name>A0A6P8YWD5_THRPL</name>
<dbReference type="InterPro" id="IPR011598">
    <property type="entry name" value="bHLH_dom"/>
</dbReference>
<accession>A0A6P8YWD5</accession>
<dbReference type="CTD" id="31384"/>
<dbReference type="SUPFAM" id="SSF47459">
    <property type="entry name" value="HLH, helix-loop-helix DNA-binding domain"/>
    <property type="match status" value="1"/>
</dbReference>
<evidence type="ECO:0000256" key="1">
    <source>
        <dbReference type="ARBA" id="ARBA00004123"/>
    </source>
</evidence>
<proteinExistence type="predicted"/>
<dbReference type="AlphaFoldDB" id="A0A6P8YWD5"/>
<keyword evidence="2" id="KW-0805">Transcription regulation</keyword>
<dbReference type="PANTHER" id="PTHR46117">
    <property type="entry name" value="FI24210P1"/>
    <property type="match status" value="1"/>
</dbReference>
<dbReference type="InterPro" id="IPR036638">
    <property type="entry name" value="HLH_DNA-bd_sf"/>
</dbReference>
<dbReference type="GO" id="GO:0000978">
    <property type="term" value="F:RNA polymerase II cis-regulatory region sequence-specific DNA binding"/>
    <property type="evidence" value="ECO:0007669"/>
    <property type="project" value="TreeGrafter"/>
</dbReference>
<evidence type="ECO:0000256" key="2">
    <source>
        <dbReference type="ARBA" id="ARBA00023015"/>
    </source>
</evidence>
<dbReference type="RefSeq" id="XP_034238495.1">
    <property type="nucleotide sequence ID" value="XM_034382604.1"/>
</dbReference>
<reference evidence="9 10" key="1">
    <citation type="submission" date="2025-04" db="UniProtKB">
        <authorList>
            <consortium name="RefSeq"/>
        </authorList>
    </citation>
    <scope>IDENTIFICATION</scope>
    <source>
        <tissue evidence="9 10">Total insect</tissue>
    </source>
</reference>
<dbReference type="PANTHER" id="PTHR46117:SF3">
    <property type="entry name" value="FI24210P1"/>
    <property type="match status" value="1"/>
</dbReference>
<evidence type="ECO:0000313" key="9">
    <source>
        <dbReference type="RefSeq" id="XP_034238495.1"/>
    </source>
</evidence>
<dbReference type="CDD" id="cd18924">
    <property type="entry name" value="bHLHzip_USF1"/>
    <property type="match status" value="1"/>
</dbReference>
<dbReference type="GO" id="GO:0046983">
    <property type="term" value="F:protein dimerization activity"/>
    <property type="evidence" value="ECO:0007669"/>
    <property type="project" value="InterPro"/>
</dbReference>
<dbReference type="RefSeq" id="XP_034238497.1">
    <property type="nucleotide sequence ID" value="XM_034382606.1"/>
</dbReference>
<dbReference type="PROSITE" id="PS50888">
    <property type="entry name" value="BHLH"/>
    <property type="match status" value="1"/>
</dbReference>
<keyword evidence="8" id="KW-1185">Reference proteome</keyword>
<gene>
    <name evidence="9 10" type="primary">LOC117643618</name>
</gene>
<evidence type="ECO:0000256" key="4">
    <source>
        <dbReference type="ARBA" id="ARBA00023242"/>
    </source>
</evidence>
<feature type="region of interest" description="Disordered" evidence="6">
    <location>
        <begin position="120"/>
        <end position="147"/>
    </location>
</feature>
<protein>
    <submittedName>
        <fullName evidence="9 10">Upstream stimulatory factor 1 isoform X2</fullName>
    </submittedName>
</protein>
<dbReference type="GO" id="GO:0005634">
    <property type="term" value="C:nucleus"/>
    <property type="evidence" value="ECO:0007669"/>
    <property type="project" value="UniProtKB-SubCell"/>
</dbReference>
<dbReference type="OrthoDB" id="690068at2759"/>
<evidence type="ECO:0000313" key="10">
    <source>
        <dbReference type="RefSeq" id="XP_034238497.1"/>
    </source>
</evidence>
<keyword evidence="5" id="KW-0175">Coiled coil</keyword>
<dbReference type="Proteomes" id="UP000515158">
    <property type="component" value="Unplaced"/>
</dbReference>
<keyword evidence="3" id="KW-0804">Transcription</keyword>
<organism evidence="10">
    <name type="scientific">Thrips palmi</name>
    <name type="common">Melon thrips</name>
    <dbReference type="NCBI Taxonomy" id="161013"/>
    <lineage>
        <taxon>Eukaryota</taxon>
        <taxon>Metazoa</taxon>
        <taxon>Ecdysozoa</taxon>
        <taxon>Arthropoda</taxon>
        <taxon>Hexapoda</taxon>
        <taxon>Insecta</taxon>
        <taxon>Pterygota</taxon>
        <taxon>Neoptera</taxon>
        <taxon>Paraneoptera</taxon>
        <taxon>Thysanoptera</taxon>
        <taxon>Terebrantia</taxon>
        <taxon>Thripoidea</taxon>
        <taxon>Thripidae</taxon>
        <taxon>Thrips</taxon>
    </lineage>
</organism>
<evidence type="ECO:0000256" key="5">
    <source>
        <dbReference type="SAM" id="Coils"/>
    </source>
</evidence>
<evidence type="ECO:0000256" key="3">
    <source>
        <dbReference type="ARBA" id="ARBA00023163"/>
    </source>
</evidence>
<comment type="subcellular location">
    <subcellularLocation>
        <location evidence="1">Nucleus</location>
    </subcellularLocation>
</comment>
<feature type="coiled-coil region" evidence="5">
    <location>
        <begin position="208"/>
        <end position="242"/>
    </location>
</feature>
<dbReference type="Pfam" id="PF00010">
    <property type="entry name" value="HLH"/>
    <property type="match status" value="1"/>
</dbReference>
<evidence type="ECO:0000256" key="6">
    <source>
        <dbReference type="SAM" id="MobiDB-lite"/>
    </source>
</evidence>
<dbReference type="SMART" id="SM00353">
    <property type="entry name" value="HLH"/>
    <property type="match status" value="1"/>
</dbReference>
<feature type="domain" description="BHLH" evidence="7">
    <location>
        <begin position="138"/>
        <end position="194"/>
    </location>
</feature>
<dbReference type="Gene3D" id="4.10.280.10">
    <property type="entry name" value="Helix-loop-helix DNA-binding domain"/>
    <property type="match status" value="1"/>
</dbReference>